<protein>
    <recommendedName>
        <fullName evidence="7">Elongation factor methyltransferase 7</fullName>
    </recommendedName>
</protein>
<keyword evidence="1" id="KW-0963">Cytoplasm</keyword>
<sequence length="266" mass="29882">MDEIDIGDLFPVPVSLKSLILVLNVLQEPLRPQTPPSTVEIYTRNDVGEDRGPKDIKIHLVGQHPLWGHHLWNASKTFASYLDTHWTELCRDKRVLELGAGGGLPGLVAALNQANSVVLTDYPDPELIRNLEKNAKENLLGAAIEKTTVEGFIWGASATDLLRNGPFDIIILSDLLFNHSQHDALLRTCDQTLAHTAPALVLVFYTHHRPWLAEKDMEFFEKARNAGWECEQVVQAYTGAMFADDRGDEKIRGTVHGWRMWRSLFG</sequence>
<dbReference type="OrthoDB" id="46564at2759"/>
<dbReference type="InterPro" id="IPR019410">
    <property type="entry name" value="Methyltransf_16"/>
</dbReference>
<dbReference type="Pfam" id="PF10294">
    <property type="entry name" value="Methyltransf_16"/>
    <property type="match status" value="1"/>
</dbReference>
<dbReference type="InterPro" id="IPR025784">
    <property type="entry name" value="EFM7"/>
</dbReference>
<dbReference type="SUPFAM" id="SSF53335">
    <property type="entry name" value="S-adenosyl-L-methionine-dependent methyltransferases"/>
    <property type="match status" value="1"/>
</dbReference>
<dbReference type="STRING" id="933852.A0A0C3AYZ4"/>
<dbReference type="GO" id="GO:0008757">
    <property type="term" value="F:S-adenosylmethionine-dependent methyltransferase activity"/>
    <property type="evidence" value="ECO:0007669"/>
    <property type="project" value="UniProtKB-ARBA"/>
</dbReference>
<dbReference type="HOGENOM" id="CLU_032409_0_0_1"/>
<evidence type="ECO:0000256" key="3">
    <source>
        <dbReference type="ARBA" id="ARBA00022679"/>
    </source>
</evidence>
<dbReference type="PANTHER" id="PTHR14614">
    <property type="entry name" value="HEPATOCELLULAR CARCINOMA-ASSOCIATED ANTIGEN"/>
    <property type="match status" value="1"/>
</dbReference>
<dbReference type="EMBL" id="KN824287">
    <property type="protein sequence ID" value="KIM29750.1"/>
    <property type="molecule type" value="Genomic_DNA"/>
</dbReference>
<accession>A0A0C3AYZ4</accession>
<keyword evidence="3" id="KW-0808">Transferase</keyword>
<dbReference type="PANTHER" id="PTHR14614:SF10">
    <property type="entry name" value="PROTEIN N-TERMINAL AND LYSINE N-METHYLTRANSFERASE EFM7"/>
    <property type="match status" value="1"/>
</dbReference>
<dbReference type="AlphaFoldDB" id="A0A0C3AYZ4"/>
<keyword evidence="4" id="KW-0949">S-adenosyl-L-methionine</keyword>
<reference evidence="5 6" key="1">
    <citation type="submission" date="2014-04" db="EMBL/GenBank/DDBJ databases">
        <authorList>
            <consortium name="DOE Joint Genome Institute"/>
            <person name="Kuo A."/>
            <person name="Zuccaro A."/>
            <person name="Kohler A."/>
            <person name="Nagy L.G."/>
            <person name="Floudas D."/>
            <person name="Copeland A."/>
            <person name="Barry K.W."/>
            <person name="Cichocki N."/>
            <person name="Veneault-Fourrey C."/>
            <person name="LaButti K."/>
            <person name="Lindquist E.A."/>
            <person name="Lipzen A."/>
            <person name="Lundell T."/>
            <person name="Morin E."/>
            <person name="Murat C."/>
            <person name="Sun H."/>
            <person name="Tunlid A."/>
            <person name="Henrissat B."/>
            <person name="Grigoriev I.V."/>
            <person name="Hibbett D.S."/>
            <person name="Martin F."/>
            <person name="Nordberg H.P."/>
            <person name="Cantor M.N."/>
            <person name="Hua S.X."/>
        </authorList>
    </citation>
    <scope>NUCLEOTIDE SEQUENCE [LARGE SCALE GENOMIC DNA]</scope>
    <source>
        <strain evidence="5 6">MAFF 305830</strain>
    </source>
</reference>
<dbReference type="InterPro" id="IPR029063">
    <property type="entry name" value="SAM-dependent_MTases_sf"/>
</dbReference>
<organism evidence="5 6">
    <name type="scientific">Serendipita vermifera MAFF 305830</name>
    <dbReference type="NCBI Taxonomy" id="933852"/>
    <lineage>
        <taxon>Eukaryota</taxon>
        <taxon>Fungi</taxon>
        <taxon>Dikarya</taxon>
        <taxon>Basidiomycota</taxon>
        <taxon>Agaricomycotina</taxon>
        <taxon>Agaricomycetes</taxon>
        <taxon>Sebacinales</taxon>
        <taxon>Serendipitaceae</taxon>
        <taxon>Serendipita</taxon>
    </lineage>
</organism>
<name>A0A0C3AYZ4_SERVB</name>
<evidence type="ECO:0000256" key="1">
    <source>
        <dbReference type="ARBA" id="ARBA00022490"/>
    </source>
</evidence>
<evidence type="ECO:0000313" key="5">
    <source>
        <dbReference type="EMBL" id="KIM29750.1"/>
    </source>
</evidence>
<dbReference type="Gene3D" id="3.40.50.150">
    <property type="entry name" value="Vaccinia Virus protein VP39"/>
    <property type="match status" value="1"/>
</dbReference>
<dbReference type="GO" id="GO:0032259">
    <property type="term" value="P:methylation"/>
    <property type="evidence" value="ECO:0007669"/>
    <property type="project" value="UniProtKB-KW"/>
</dbReference>
<evidence type="ECO:0000256" key="2">
    <source>
        <dbReference type="ARBA" id="ARBA00022603"/>
    </source>
</evidence>
<evidence type="ECO:0000313" key="6">
    <source>
        <dbReference type="Proteomes" id="UP000054097"/>
    </source>
</evidence>
<gene>
    <name evidence="5" type="ORF">M408DRAFT_22620</name>
</gene>
<evidence type="ECO:0000256" key="4">
    <source>
        <dbReference type="ARBA" id="ARBA00022691"/>
    </source>
</evidence>
<keyword evidence="2" id="KW-0489">Methyltransferase</keyword>
<reference evidence="6" key="2">
    <citation type="submission" date="2015-01" db="EMBL/GenBank/DDBJ databases">
        <title>Evolutionary Origins and Diversification of the Mycorrhizal Mutualists.</title>
        <authorList>
            <consortium name="DOE Joint Genome Institute"/>
            <consortium name="Mycorrhizal Genomics Consortium"/>
            <person name="Kohler A."/>
            <person name="Kuo A."/>
            <person name="Nagy L.G."/>
            <person name="Floudas D."/>
            <person name="Copeland A."/>
            <person name="Barry K.W."/>
            <person name="Cichocki N."/>
            <person name="Veneault-Fourrey C."/>
            <person name="LaButti K."/>
            <person name="Lindquist E.A."/>
            <person name="Lipzen A."/>
            <person name="Lundell T."/>
            <person name="Morin E."/>
            <person name="Murat C."/>
            <person name="Riley R."/>
            <person name="Ohm R."/>
            <person name="Sun H."/>
            <person name="Tunlid A."/>
            <person name="Henrissat B."/>
            <person name="Grigoriev I.V."/>
            <person name="Hibbett D.S."/>
            <person name="Martin F."/>
        </authorList>
    </citation>
    <scope>NUCLEOTIDE SEQUENCE [LARGE SCALE GENOMIC DNA]</scope>
    <source>
        <strain evidence="6">MAFF 305830</strain>
    </source>
</reference>
<dbReference type="PROSITE" id="PS51560">
    <property type="entry name" value="SAM_MT_NNT1"/>
    <property type="match status" value="1"/>
</dbReference>
<proteinExistence type="predicted"/>
<dbReference type="GO" id="GO:0005737">
    <property type="term" value="C:cytoplasm"/>
    <property type="evidence" value="ECO:0007669"/>
    <property type="project" value="TreeGrafter"/>
</dbReference>
<keyword evidence="6" id="KW-1185">Reference proteome</keyword>
<dbReference type="Proteomes" id="UP000054097">
    <property type="component" value="Unassembled WGS sequence"/>
</dbReference>
<evidence type="ECO:0008006" key="7">
    <source>
        <dbReference type="Google" id="ProtNLM"/>
    </source>
</evidence>